<organism evidence="2 3">
    <name type="scientific">Candidatus Gallitreponema excrementavium</name>
    <dbReference type="NCBI Taxonomy" id="2840840"/>
    <lineage>
        <taxon>Bacteria</taxon>
        <taxon>Pseudomonadati</taxon>
        <taxon>Spirochaetota</taxon>
        <taxon>Spirochaetia</taxon>
        <taxon>Spirochaetales</taxon>
        <taxon>Candidatus Gallitreponema</taxon>
    </lineage>
</organism>
<dbReference type="AlphaFoldDB" id="A0A9D9HNF2"/>
<dbReference type="Proteomes" id="UP000823638">
    <property type="component" value="Unassembled WGS sequence"/>
</dbReference>
<name>A0A9D9HNF2_9SPIR</name>
<accession>A0A9D9HNF2</accession>
<comment type="caution">
    <text evidence="2">The sequence shown here is derived from an EMBL/GenBank/DDBJ whole genome shotgun (WGS) entry which is preliminary data.</text>
</comment>
<keyword evidence="1" id="KW-0812">Transmembrane</keyword>
<keyword evidence="1" id="KW-0472">Membrane</keyword>
<reference evidence="2" key="2">
    <citation type="journal article" date="2021" name="PeerJ">
        <title>Extensive microbial diversity within the chicken gut microbiome revealed by metagenomics and culture.</title>
        <authorList>
            <person name="Gilroy R."/>
            <person name="Ravi A."/>
            <person name="Getino M."/>
            <person name="Pursley I."/>
            <person name="Horton D.L."/>
            <person name="Alikhan N.F."/>
            <person name="Baker D."/>
            <person name="Gharbi K."/>
            <person name="Hall N."/>
            <person name="Watson M."/>
            <person name="Adriaenssens E.M."/>
            <person name="Foster-Nyarko E."/>
            <person name="Jarju S."/>
            <person name="Secka A."/>
            <person name="Antonio M."/>
            <person name="Oren A."/>
            <person name="Chaudhuri R.R."/>
            <person name="La Ragione R."/>
            <person name="Hildebrand F."/>
            <person name="Pallen M.J."/>
        </authorList>
    </citation>
    <scope>NUCLEOTIDE SEQUENCE</scope>
    <source>
        <strain evidence="2">10532</strain>
    </source>
</reference>
<evidence type="ECO:0000313" key="2">
    <source>
        <dbReference type="EMBL" id="MBO8457214.1"/>
    </source>
</evidence>
<keyword evidence="1" id="KW-1133">Transmembrane helix</keyword>
<dbReference type="Gene3D" id="3.90.930.1">
    <property type="match status" value="1"/>
</dbReference>
<evidence type="ECO:0000313" key="3">
    <source>
        <dbReference type="Proteomes" id="UP000823638"/>
    </source>
</evidence>
<sequence>MNFCRKNIIFVFFIVLFNIIGFRTLYSVTESASDFLMDLNGTPVVLEEYKGKTFDGLSLNRKVFFNEGNIVSEEIFSPDGSISSKIAYTYSQEGAVTEIKGLDPGDKLKWKYSYQYSEDGKLISETSYDSEENIEWIVFSEYDDTGRLFEQRTCNPGGNLTLKEVFLYDDSGRKKEQKSYYGDGKILKRIVFEYNDDGTVSREFSFDGNGLYETSVFSYTDKKIRTVKRFGVDGVLKDVQHKEYKNGLLIRSITTDSDGTEVSMDEFIYDSHDNVFCISNQSRITIQKISYGE</sequence>
<protein>
    <submittedName>
        <fullName evidence="2">Uncharacterized protein</fullName>
    </submittedName>
</protein>
<feature type="transmembrane region" description="Helical" evidence="1">
    <location>
        <begin position="7"/>
        <end position="26"/>
    </location>
</feature>
<dbReference type="EMBL" id="JADIMM010000039">
    <property type="protein sequence ID" value="MBO8457214.1"/>
    <property type="molecule type" value="Genomic_DNA"/>
</dbReference>
<gene>
    <name evidence="2" type="ORF">IAA81_03175</name>
</gene>
<proteinExistence type="predicted"/>
<evidence type="ECO:0000256" key="1">
    <source>
        <dbReference type="SAM" id="Phobius"/>
    </source>
</evidence>
<reference evidence="2" key="1">
    <citation type="submission" date="2020-10" db="EMBL/GenBank/DDBJ databases">
        <authorList>
            <person name="Gilroy R."/>
        </authorList>
    </citation>
    <scope>NUCLEOTIDE SEQUENCE</scope>
    <source>
        <strain evidence="2">10532</strain>
    </source>
</reference>